<evidence type="ECO:0000256" key="1">
    <source>
        <dbReference type="ARBA" id="ARBA00009324"/>
    </source>
</evidence>
<keyword evidence="2" id="KW-0125">Carotenoid biosynthesis</keyword>
<dbReference type="GO" id="GO:0010291">
    <property type="term" value="F:beta-carotene 3-hydroxylase activity"/>
    <property type="evidence" value="ECO:0007669"/>
    <property type="project" value="TreeGrafter"/>
</dbReference>
<reference evidence="5 6" key="1">
    <citation type="submission" date="2020-04" db="EMBL/GenBank/DDBJ databases">
        <title>Flammeovirga sp. SR4, a novel species isolated from seawater.</title>
        <authorList>
            <person name="Wang X."/>
        </authorList>
    </citation>
    <scope>NUCLEOTIDE SEQUENCE [LARGE SCALE GENOMIC DNA]</scope>
    <source>
        <strain evidence="5 6">ATCC 23126</strain>
    </source>
</reference>
<evidence type="ECO:0000256" key="4">
    <source>
        <dbReference type="SAM" id="Phobius"/>
    </source>
</evidence>
<dbReference type="PANTHER" id="PTHR31899:SF9">
    <property type="entry name" value="BETA-CAROTENE 3-HYDROXYLASE 1, CHLOROPLASTIC"/>
    <property type="match status" value="1"/>
</dbReference>
<keyword evidence="4" id="KW-1133">Transmembrane helix</keyword>
<accession>A0A7X9P198</accession>
<keyword evidence="4" id="KW-0812">Transmembrane</keyword>
<gene>
    <name evidence="5" type="ORF">HHU12_06375</name>
</gene>
<feature type="transmembrane region" description="Helical" evidence="4">
    <location>
        <begin position="51"/>
        <end position="70"/>
    </location>
</feature>
<keyword evidence="4" id="KW-0472">Membrane</keyword>
<keyword evidence="3" id="KW-0560">Oxidoreductase</keyword>
<dbReference type="AlphaFoldDB" id="A0A7X9P198"/>
<evidence type="ECO:0000256" key="2">
    <source>
        <dbReference type="ARBA" id="ARBA00022746"/>
    </source>
</evidence>
<name>A0A7X9P198_9BACT</name>
<protein>
    <submittedName>
        <fullName evidence="5">Carotene hydroxylase</fullName>
    </submittedName>
</protein>
<comment type="caution">
    <text evidence="5">The sequence shown here is derived from an EMBL/GenBank/DDBJ whole genome shotgun (WGS) entry which is preliminary data.</text>
</comment>
<dbReference type="GO" id="GO:0016123">
    <property type="term" value="P:xanthophyll biosynthetic process"/>
    <property type="evidence" value="ECO:0007669"/>
    <property type="project" value="TreeGrafter"/>
</dbReference>
<dbReference type="Proteomes" id="UP000576082">
    <property type="component" value="Unassembled WGS sequence"/>
</dbReference>
<keyword evidence="6" id="KW-1185">Reference proteome</keyword>
<dbReference type="EMBL" id="JABANE010000012">
    <property type="protein sequence ID" value="NME67585.1"/>
    <property type="molecule type" value="Genomic_DNA"/>
</dbReference>
<dbReference type="PANTHER" id="PTHR31899">
    <property type="entry name" value="BETA-CAROTENE 3-HYDROXYLASE 1, CHLOROPLASTIC"/>
    <property type="match status" value="1"/>
</dbReference>
<comment type="similarity">
    <text evidence="1">Belongs to the sterol desaturase family.</text>
</comment>
<evidence type="ECO:0000256" key="3">
    <source>
        <dbReference type="ARBA" id="ARBA00023002"/>
    </source>
</evidence>
<organism evidence="5 6">
    <name type="scientific">Flammeovirga aprica JL-4</name>
    <dbReference type="NCBI Taxonomy" id="694437"/>
    <lineage>
        <taxon>Bacteria</taxon>
        <taxon>Pseudomonadati</taxon>
        <taxon>Bacteroidota</taxon>
        <taxon>Cytophagia</taxon>
        <taxon>Cytophagales</taxon>
        <taxon>Flammeovirgaceae</taxon>
        <taxon>Flammeovirga</taxon>
    </lineage>
</organism>
<dbReference type="RefSeq" id="WP_169655922.1">
    <property type="nucleotide sequence ID" value="NZ_JABANE010000012.1"/>
</dbReference>
<evidence type="ECO:0000313" key="6">
    <source>
        <dbReference type="Proteomes" id="UP000576082"/>
    </source>
</evidence>
<proteinExistence type="inferred from homology"/>
<sequence>MILNILIVLITFLFMEFTAWAAHKYVMHGFLWSLHQDHHEPNKSFFEKNDYFFIIFAIPSWLGIMLGMIYNHYTFVWMGAGIALYGLCYFLTHDVLIHRRFKWFDNTNNRYFRAIRKAHKVHHKKLTKEDGECFGMLIVPLKFWKEAKSIKQKKKNASTV</sequence>
<evidence type="ECO:0000313" key="5">
    <source>
        <dbReference type="EMBL" id="NME67585.1"/>
    </source>
</evidence>
<feature type="transmembrane region" description="Helical" evidence="4">
    <location>
        <begin position="75"/>
        <end position="92"/>
    </location>
</feature>
<dbReference type="GO" id="GO:0016119">
    <property type="term" value="P:carotene metabolic process"/>
    <property type="evidence" value="ECO:0007669"/>
    <property type="project" value="TreeGrafter"/>
</dbReference>
<dbReference type="InterPro" id="IPR045019">
    <property type="entry name" value="BETA-OHASE-like"/>
</dbReference>